<evidence type="ECO:0000259" key="11">
    <source>
        <dbReference type="Pfam" id="PF06702"/>
    </source>
</evidence>
<feature type="binding site" evidence="7">
    <location>
        <position position="448"/>
    </location>
    <ligand>
        <name>ATP</name>
        <dbReference type="ChEBI" id="CHEBI:30616"/>
    </ligand>
</feature>
<dbReference type="OMA" id="RQCCIIK"/>
<dbReference type="PANTHER" id="PTHR12450:SF22">
    <property type="entry name" value="EXTRACELLULAR SERINE_THREONINE PROTEIN CG31145"/>
    <property type="match status" value="1"/>
</dbReference>
<evidence type="ECO:0000256" key="1">
    <source>
        <dbReference type="ARBA" id="ARBA00004555"/>
    </source>
</evidence>
<evidence type="ECO:0000256" key="6">
    <source>
        <dbReference type="PIRSR" id="PIRSR624869-1"/>
    </source>
</evidence>
<dbReference type="GO" id="GO:0005794">
    <property type="term" value="C:Golgi apparatus"/>
    <property type="evidence" value="ECO:0007669"/>
    <property type="project" value="UniProtKB-SubCell"/>
</dbReference>
<dbReference type="CDD" id="cd10314">
    <property type="entry name" value="FAM20_C"/>
    <property type="match status" value="1"/>
</dbReference>
<dbReference type="InterPro" id="IPR024869">
    <property type="entry name" value="FAM20"/>
</dbReference>
<feature type="binding site" evidence="7">
    <location>
        <position position="256"/>
    </location>
    <ligand>
        <name>ATP</name>
        <dbReference type="ChEBI" id="CHEBI:30616"/>
    </ligand>
</feature>
<feature type="binding site" evidence="8">
    <location>
        <position position="448"/>
    </location>
    <ligand>
        <name>Mn(2+)</name>
        <dbReference type="ChEBI" id="CHEBI:29035"/>
    </ligand>
</feature>
<comment type="subcellular location">
    <subcellularLocation>
        <location evidence="1">Golgi apparatus</location>
    </subcellularLocation>
</comment>
<keyword evidence="7" id="KW-0067">ATP-binding</keyword>
<reference evidence="14" key="1">
    <citation type="submission" date="2012-12" db="EMBL/GenBank/DDBJ databases">
        <authorList>
            <person name="Hellsten U."/>
            <person name="Grimwood J."/>
            <person name="Chapman J.A."/>
            <person name="Shapiro H."/>
            <person name="Aerts A."/>
            <person name="Otillar R.P."/>
            <person name="Terry A.Y."/>
            <person name="Boore J.L."/>
            <person name="Simakov O."/>
            <person name="Marletaz F."/>
            <person name="Cho S.-J."/>
            <person name="Edsinger-Gonzales E."/>
            <person name="Havlak P."/>
            <person name="Kuo D.-H."/>
            <person name="Larsson T."/>
            <person name="Lv J."/>
            <person name="Arendt D."/>
            <person name="Savage R."/>
            <person name="Osoegawa K."/>
            <person name="de Jong P."/>
            <person name="Lindberg D.R."/>
            <person name="Seaver E.C."/>
            <person name="Weisblat D.A."/>
            <person name="Putnam N.H."/>
            <person name="Grigoriev I.V."/>
            <person name="Rokhsar D.S."/>
        </authorList>
    </citation>
    <scope>NUCLEOTIDE SEQUENCE</scope>
    <source>
        <strain evidence="14">I ESC-2004</strain>
    </source>
</reference>
<dbReference type="EMBL" id="AMQN01001080">
    <property type="status" value="NOT_ANNOTATED_CDS"/>
    <property type="molecule type" value="Genomic_DNA"/>
</dbReference>
<evidence type="ECO:0000313" key="14">
    <source>
        <dbReference type="Proteomes" id="UP000014760"/>
    </source>
</evidence>
<feature type="active site" evidence="6">
    <location>
        <position position="428"/>
    </location>
</feature>
<keyword evidence="4" id="KW-1015">Disulfide bond</keyword>
<evidence type="ECO:0000256" key="5">
    <source>
        <dbReference type="ARBA" id="ARBA00023180"/>
    </source>
</evidence>
<keyword evidence="3" id="KW-0333">Golgi apparatus</keyword>
<dbReference type="GO" id="GO:0046872">
    <property type="term" value="F:metal ion binding"/>
    <property type="evidence" value="ECO:0007669"/>
    <property type="project" value="UniProtKB-KW"/>
</dbReference>
<dbReference type="AlphaFoldDB" id="R7UPB6"/>
<keyword evidence="10" id="KW-0472">Membrane</keyword>
<reference evidence="12 14" key="2">
    <citation type="journal article" date="2013" name="Nature">
        <title>Insights into bilaterian evolution from three spiralian genomes.</title>
        <authorList>
            <person name="Simakov O."/>
            <person name="Marletaz F."/>
            <person name="Cho S.J."/>
            <person name="Edsinger-Gonzales E."/>
            <person name="Havlak P."/>
            <person name="Hellsten U."/>
            <person name="Kuo D.H."/>
            <person name="Larsson T."/>
            <person name="Lv J."/>
            <person name="Arendt D."/>
            <person name="Savage R."/>
            <person name="Osoegawa K."/>
            <person name="de Jong P."/>
            <person name="Grimwood J."/>
            <person name="Chapman J.A."/>
            <person name="Shapiro H."/>
            <person name="Aerts A."/>
            <person name="Otillar R.P."/>
            <person name="Terry A.Y."/>
            <person name="Boore J.L."/>
            <person name="Grigoriev I.V."/>
            <person name="Lindberg D.R."/>
            <person name="Seaver E.C."/>
            <person name="Weisblat D.A."/>
            <person name="Putnam N.H."/>
            <person name="Rokhsar D.S."/>
        </authorList>
    </citation>
    <scope>NUCLEOTIDE SEQUENCE</scope>
    <source>
        <strain evidence="12 14">I ESC-2004</strain>
    </source>
</reference>
<evidence type="ECO:0000256" key="7">
    <source>
        <dbReference type="PIRSR" id="PIRSR624869-2"/>
    </source>
</evidence>
<sequence length="547" mass="62902">MKLKQRVFLGVFALSGSLTFIIFGLQLSWQPVDDVSMEMLRGTAHLGIQRRDLDVSSNFTQEADDVVGKLNKTELLKVIQSAVELRNPQSIKVIVRLAHTLEEEDTPNREIIPNDTSLPRSPEEEAAQPRRNTLPSVEQGNGEVVRGMNDAVDVELDDDVIDDLWKIIKQHRKHKKRKISNTLALYENFDQKDLSPWQLFHDNINQYEMYNPDLPYVDELLDDLGHQPIVNMVQKAGGTQLKLTFSLLDHSRAMFKPMRFSRSHETLPNHFYFVDYERHTAEIAAFHLDRVLGFHRVPPVAGRMVNITSEIKLFADDDFLKTFFTSPAGNLCFHGKCDYYCDTGHAVCGHPDLLEGSFMVYLPSSTVVHRKSWRHPWRRSYHKRRLAEWEKDDSYCDHVVATPPYDKGRRLLDLIDMAVFDFLQGNMDRHHYETFSDFGNFTFPVVLDNGRGFGKAHHDELSILAPIYQCCIFRHSTLEKLLEFHTGPVSLSTAVDKSLQRDLLRDILTPQHLTALDRRVKIILKTVSDCVEASNGRPYDVIKDDGF</sequence>
<feature type="region of interest" description="Disordered" evidence="9">
    <location>
        <begin position="105"/>
        <end position="141"/>
    </location>
</feature>
<dbReference type="EMBL" id="KB299137">
    <property type="protein sequence ID" value="ELU08369.1"/>
    <property type="molecule type" value="Genomic_DNA"/>
</dbReference>
<keyword evidence="10" id="KW-0812">Transmembrane</keyword>
<comment type="cofactor">
    <cofactor evidence="8">
        <name>Mn(2+)</name>
        <dbReference type="ChEBI" id="CHEBI:29035"/>
    </cofactor>
</comment>
<accession>R7UPB6</accession>
<dbReference type="EnsemblMetazoa" id="CapteT181850">
    <property type="protein sequence ID" value="CapteP181850"/>
    <property type="gene ID" value="CapteG181850"/>
</dbReference>
<keyword evidence="10" id="KW-1133">Transmembrane helix</keyword>
<evidence type="ECO:0000256" key="2">
    <source>
        <dbReference type="ARBA" id="ARBA00006557"/>
    </source>
</evidence>
<dbReference type="STRING" id="283909.R7UPB6"/>
<evidence type="ECO:0000313" key="12">
    <source>
        <dbReference type="EMBL" id="ELU08369.1"/>
    </source>
</evidence>
<feature type="binding site" evidence="8">
    <location>
        <position position="277"/>
    </location>
    <ligand>
        <name>Mn(2+)</name>
        <dbReference type="ChEBI" id="CHEBI:29035"/>
    </ligand>
</feature>
<evidence type="ECO:0000256" key="8">
    <source>
        <dbReference type="PIRSR" id="PIRSR624869-3"/>
    </source>
</evidence>
<proteinExistence type="inferred from homology"/>
<organism evidence="12">
    <name type="scientific">Capitella teleta</name>
    <name type="common">Polychaete worm</name>
    <dbReference type="NCBI Taxonomy" id="283909"/>
    <lineage>
        <taxon>Eukaryota</taxon>
        <taxon>Metazoa</taxon>
        <taxon>Spiralia</taxon>
        <taxon>Lophotrochozoa</taxon>
        <taxon>Annelida</taxon>
        <taxon>Polychaeta</taxon>
        <taxon>Sedentaria</taxon>
        <taxon>Scolecida</taxon>
        <taxon>Capitellidae</taxon>
        <taxon>Capitella</taxon>
    </lineage>
</organism>
<feature type="transmembrane region" description="Helical" evidence="10">
    <location>
        <begin position="7"/>
        <end position="29"/>
    </location>
</feature>
<evidence type="ECO:0000256" key="10">
    <source>
        <dbReference type="SAM" id="Phobius"/>
    </source>
</evidence>
<dbReference type="HOGENOM" id="CLU_028926_3_1_1"/>
<keyword evidence="5" id="KW-0325">Glycoprotein</keyword>
<evidence type="ECO:0000256" key="3">
    <source>
        <dbReference type="ARBA" id="ARBA00023034"/>
    </source>
</evidence>
<reference evidence="13" key="3">
    <citation type="submission" date="2015-06" db="UniProtKB">
        <authorList>
            <consortium name="EnsemblMetazoa"/>
        </authorList>
    </citation>
    <scope>IDENTIFICATION</scope>
</reference>
<feature type="binding site" evidence="7">
    <location>
        <position position="433"/>
    </location>
    <ligand>
        <name>ATP</name>
        <dbReference type="ChEBI" id="CHEBI:30616"/>
    </ligand>
</feature>
<keyword evidence="7" id="KW-0547">Nucleotide-binding</keyword>
<dbReference type="GO" id="GO:0004674">
    <property type="term" value="F:protein serine/threonine kinase activity"/>
    <property type="evidence" value="ECO:0007669"/>
    <property type="project" value="TreeGrafter"/>
</dbReference>
<dbReference type="PANTHER" id="PTHR12450">
    <property type="entry name" value="DENTIN MATRIX PROTEIN 4 PROTEIN FAM20"/>
    <property type="match status" value="1"/>
</dbReference>
<keyword evidence="8" id="KW-0464">Manganese</keyword>
<gene>
    <name evidence="12" type="ORF">CAPTEDRAFT_181850</name>
</gene>
<evidence type="ECO:0000313" key="13">
    <source>
        <dbReference type="EnsemblMetazoa" id="CapteP181850"/>
    </source>
</evidence>
<protein>
    <recommendedName>
        <fullName evidence="11">FAM20 C-terminal domain-containing protein</fullName>
    </recommendedName>
</protein>
<dbReference type="Proteomes" id="UP000014760">
    <property type="component" value="Unassembled WGS sequence"/>
</dbReference>
<evidence type="ECO:0000256" key="9">
    <source>
        <dbReference type="SAM" id="MobiDB-lite"/>
    </source>
</evidence>
<dbReference type="OrthoDB" id="8583677at2759"/>
<dbReference type="InterPro" id="IPR009581">
    <property type="entry name" value="FAM20_C"/>
</dbReference>
<feature type="compositionally biased region" description="Polar residues" evidence="9">
    <location>
        <begin position="130"/>
        <end position="139"/>
    </location>
</feature>
<keyword evidence="14" id="KW-1185">Reference proteome</keyword>
<feature type="binding site" evidence="7">
    <location>
        <position position="277"/>
    </location>
    <ligand>
        <name>ATP</name>
        <dbReference type="ChEBI" id="CHEBI:30616"/>
    </ligand>
</feature>
<evidence type="ECO:0000256" key="4">
    <source>
        <dbReference type="ARBA" id="ARBA00023157"/>
    </source>
</evidence>
<comment type="similarity">
    <text evidence="2">Belongs to the FAM20 family.</text>
</comment>
<name>R7UPB6_CAPTE</name>
<feature type="domain" description="FAM20 C-terminal" evidence="11">
    <location>
        <begin position="323"/>
        <end position="534"/>
    </location>
</feature>
<keyword evidence="8" id="KW-0479">Metal-binding</keyword>
<dbReference type="Pfam" id="PF06702">
    <property type="entry name" value="Fam20C"/>
    <property type="match status" value="1"/>
</dbReference>
<dbReference type="GO" id="GO:0005524">
    <property type="term" value="F:ATP binding"/>
    <property type="evidence" value="ECO:0007669"/>
    <property type="project" value="UniProtKB-KW"/>
</dbReference>
<feature type="binding site" evidence="7">
    <location>
        <position position="240"/>
    </location>
    <ligand>
        <name>ATP</name>
        <dbReference type="ChEBI" id="CHEBI:30616"/>
    </ligand>
</feature>